<evidence type="ECO:0000313" key="4">
    <source>
        <dbReference type="Proteomes" id="UP000326852"/>
    </source>
</evidence>
<feature type="transmembrane region" description="Helical" evidence="2">
    <location>
        <begin position="290"/>
        <end position="311"/>
    </location>
</feature>
<name>A0A5N6MG36_9MICC</name>
<evidence type="ECO:0000256" key="1">
    <source>
        <dbReference type="SAM" id="MobiDB-lite"/>
    </source>
</evidence>
<evidence type="ECO:0000313" key="3">
    <source>
        <dbReference type="EMBL" id="KAD3515274.1"/>
    </source>
</evidence>
<accession>A0A5N6MG36</accession>
<keyword evidence="2" id="KW-0472">Membrane</keyword>
<reference evidence="3 4" key="1">
    <citation type="submission" date="2019-08" db="EMBL/GenBank/DDBJ databases">
        <title>Arthrobacter sp. nov., isolated from plateau pika and Tibetan wild ass.</title>
        <authorList>
            <person name="Ge Y."/>
        </authorList>
    </citation>
    <scope>NUCLEOTIDE SEQUENCE [LARGE SCALE GENOMIC DNA]</scope>
    <source>
        <strain evidence="3 4">785</strain>
    </source>
</reference>
<comment type="caution">
    <text evidence="3">The sequence shown here is derived from an EMBL/GenBank/DDBJ whole genome shotgun (WGS) entry which is preliminary data.</text>
</comment>
<feature type="region of interest" description="Disordered" evidence="1">
    <location>
        <begin position="186"/>
        <end position="233"/>
    </location>
</feature>
<keyword evidence="2" id="KW-0812">Transmembrane</keyword>
<dbReference type="RefSeq" id="WP_152272914.1">
    <property type="nucleotide sequence ID" value="NZ_VTFX01000005.1"/>
</dbReference>
<dbReference type="AlphaFoldDB" id="A0A5N6MG36"/>
<dbReference type="Proteomes" id="UP000326852">
    <property type="component" value="Unassembled WGS sequence"/>
</dbReference>
<proteinExistence type="predicted"/>
<feature type="compositionally biased region" description="Gly residues" evidence="1">
    <location>
        <begin position="189"/>
        <end position="201"/>
    </location>
</feature>
<organism evidence="3 4">
    <name type="scientific">Arthrobacter yangruifuii</name>
    <dbReference type="NCBI Taxonomy" id="2606616"/>
    <lineage>
        <taxon>Bacteria</taxon>
        <taxon>Bacillati</taxon>
        <taxon>Actinomycetota</taxon>
        <taxon>Actinomycetes</taxon>
        <taxon>Micrococcales</taxon>
        <taxon>Micrococcaceae</taxon>
        <taxon>Arthrobacter</taxon>
    </lineage>
</organism>
<evidence type="ECO:0000256" key="2">
    <source>
        <dbReference type="SAM" id="Phobius"/>
    </source>
</evidence>
<dbReference type="EMBL" id="VTFX01000005">
    <property type="protein sequence ID" value="KAD3515274.1"/>
    <property type="molecule type" value="Genomic_DNA"/>
</dbReference>
<keyword evidence="4" id="KW-1185">Reference proteome</keyword>
<gene>
    <name evidence="3" type="ORF">GD627_13430</name>
</gene>
<keyword evidence="2" id="KW-1133">Transmembrane helix</keyword>
<protein>
    <submittedName>
        <fullName evidence="3">Uncharacterized protein</fullName>
    </submittedName>
</protein>
<sequence>MKRPTNISQRLGGASAVLVLAGTVTLAGAPGAWAAGDYLQFSLDGKSYGPTISGRVFSESMTYIPGAGQTATVWVRNNSGDPARLSSAAVMGHSDPELIGYLGLTAWSGVSPAGRVELGATDSCMDLPEAWNLDSGEETALTFLVDMSFDAPNATQNRDAEFDLLFYLESTEAGLAPRAACEVLDGGTDNSGGGTGSGAGNGQPPSVGRVDGRDAEGVSQQASAPAAGSLVAVPGSGTTPGGLMAVPAGAISQNPAVWGPQGTESPDRETAPRILDARVQSTVEPVIRSLSGTLLIAMSVAFTAAVVLRVWSRRYV</sequence>